<dbReference type="Proteomes" id="UP001062846">
    <property type="component" value="Chromosome 1"/>
</dbReference>
<evidence type="ECO:0000313" key="1">
    <source>
        <dbReference type="EMBL" id="KAI8570158.1"/>
    </source>
</evidence>
<gene>
    <name evidence="1" type="ORF">RHMOL_Rhmol01G0011500</name>
</gene>
<evidence type="ECO:0000313" key="2">
    <source>
        <dbReference type="Proteomes" id="UP001062846"/>
    </source>
</evidence>
<reference evidence="1" key="1">
    <citation type="submission" date="2022-02" db="EMBL/GenBank/DDBJ databases">
        <title>Plant Genome Project.</title>
        <authorList>
            <person name="Zhang R.-G."/>
        </authorList>
    </citation>
    <scope>NUCLEOTIDE SEQUENCE</scope>
    <source>
        <strain evidence="1">AT1</strain>
    </source>
</reference>
<protein>
    <submittedName>
        <fullName evidence="1">Uncharacterized protein</fullName>
    </submittedName>
</protein>
<comment type="caution">
    <text evidence="1">The sequence shown here is derived from an EMBL/GenBank/DDBJ whole genome shotgun (WGS) entry which is preliminary data.</text>
</comment>
<dbReference type="EMBL" id="CM046388">
    <property type="protein sequence ID" value="KAI8570158.1"/>
    <property type="molecule type" value="Genomic_DNA"/>
</dbReference>
<proteinExistence type="predicted"/>
<keyword evidence="2" id="KW-1185">Reference proteome</keyword>
<accession>A0ACC0Q037</accession>
<name>A0ACC0Q037_RHOML</name>
<sequence>MKGYEILGFLGILRECIKVISKNGKLIATITTISILLKSLLSVMMSSSTRPAISDLLTQEILLSLPNSNITNIGDSFKHIQKDVQIIIGFEFLYLLPSLAVSLFSMVTMILASVIAYSDRNMSFRDFVSRIPKLCFRSLVTLFHLKLLATGYLGLSLILLISLMILCINHLLVLIPIIFTLCFFASILYINLAVVWEMALVISVIEKSCYGLQAFGKAEGLVKGKRLHGFTLSLLCTIVLVIISQSFKVRPNQQSVSAQIICGFFATAFNSLVAMVYLLSYTVLYFQCKETHGEEVELQESLEYSKIPEKEAGQGQDRL</sequence>
<organism evidence="1 2">
    <name type="scientific">Rhododendron molle</name>
    <name type="common">Chinese azalea</name>
    <name type="synonym">Azalea mollis</name>
    <dbReference type="NCBI Taxonomy" id="49168"/>
    <lineage>
        <taxon>Eukaryota</taxon>
        <taxon>Viridiplantae</taxon>
        <taxon>Streptophyta</taxon>
        <taxon>Embryophyta</taxon>
        <taxon>Tracheophyta</taxon>
        <taxon>Spermatophyta</taxon>
        <taxon>Magnoliopsida</taxon>
        <taxon>eudicotyledons</taxon>
        <taxon>Gunneridae</taxon>
        <taxon>Pentapetalae</taxon>
        <taxon>asterids</taxon>
        <taxon>Ericales</taxon>
        <taxon>Ericaceae</taxon>
        <taxon>Ericoideae</taxon>
        <taxon>Rhodoreae</taxon>
        <taxon>Rhododendron</taxon>
    </lineage>
</organism>